<sequence>MRRILAVLLAGTLLAGAAGSAGAAPAAEPAPVPTITPPLITDVVARDGAVDVDFIGGRGGPRGFVVTATPGGGSLTVPSDARTARLTG</sequence>
<evidence type="ECO:0000256" key="1">
    <source>
        <dbReference type="SAM" id="SignalP"/>
    </source>
</evidence>
<comment type="caution">
    <text evidence="2">The sequence shown here is derived from an EMBL/GenBank/DDBJ whole genome shotgun (WGS) entry which is preliminary data.</text>
</comment>
<reference evidence="2 3" key="1">
    <citation type="journal article" date="2019" name="Int. J. Syst. Evol. Microbiol.">
        <title>The Global Catalogue of Microorganisms (GCM) 10K type strain sequencing project: providing services to taxonomists for standard genome sequencing and annotation.</title>
        <authorList>
            <consortium name="The Broad Institute Genomics Platform"/>
            <consortium name="The Broad Institute Genome Sequencing Center for Infectious Disease"/>
            <person name="Wu L."/>
            <person name="Ma J."/>
        </authorList>
    </citation>
    <scope>NUCLEOTIDE SEQUENCE [LARGE SCALE GENOMIC DNA]</scope>
    <source>
        <strain evidence="2 3">JCM 14559</strain>
    </source>
</reference>
<dbReference type="EMBL" id="BAAANS010000006">
    <property type="protein sequence ID" value="GAA2090110.1"/>
    <property type="molecule type" value="Genomic_DNA"/>
</dbReference>
<feature type="chain" id="PRO_5047005883" evidence="1">
    <location>
        <begin position="24"/>
        <end position="88"/>
    </location>
</feature>
<dbReference type="Proteomes" id="UP001500897">
    <property type="component" value="Unassembled WGS sequence"/>
</dbReference>
<keyword evidence="3" id="KW-1185">Reference proteome</keyword>
<feature type="signal peptide" evidence="1">
    <location>
        <begin position="1"/>
        <end position="23"/>
    </location>
</feature>
<accession>A0ABN2WER0</accession>
<gene>
    <name evidence="2" type="ORF">GCM10009759_13420</name>
</gene>
<proteinExistence type="predicted"/>
<keyword evidence="1" id="KW-0732">Signal</keyword>
<protein>
    <submittedName>
        <fullName evidence="2">Uncharacterized protein</fullName>
    </submittedName>
</protein>
<evidence type="ECO:0000313" key="2">
    <source>
        <dbReference type="EMBL" id="GAA2090110.1"/>
    </source>
</evidence>
<evidence type="ECO:0000313" key="3">
    <source>
        <dbReference type="Proteomes" id="UP001500897"/>
    </source>
</evidence>
<name>A0ABN2WER0_9ACTN</name>
<organism evidence="2 3">
    <name type="scientific">Kitasatospora saccharophila</name>
    <dbReference type="NCBI Taxonomy" id="407973"/>
    <lineage>
        <taxon>Bacteria</taxon>
        <taxon>Bacillati</taxon>
        <taxon>Actinomycetota</taxon>
        <taxon>Actinomycetes</taxon>
        <taxon>Kitasatosporales</taxon>
        <taxon>Streptomycetaceae</taxon>
        <taxon>Kitasatospora</taxon>
    </lineage>
</organism>